<accession>A0A7M2WSB6</accession>
<dbReference type="KEGG" id="hbs:IPV69_18945"/>
<dbReference type="Pfam" id="PF08713">
    <property type="entry name" value="DNA_alkylation"/>
    <property type="match status" value="1"/>
</dbReference>
<gene>
    <name evidence="1" type="ORF">IPV69_18945</name>
</gene>
<proteinExistence type="predicted"/>
<evidence type="ECO:0000313" key="2">
    <source>
        <dbReference type="Proteomes" id="UP000593765"/>
    </source>
</evidence>
<reference evidence="1 2" key="1">
    <citation type="submission" date="2020-10" db="EMBL/GenBank/DDBJ databases">
        <title>Wide distribution of Phycisphaera-like planctomycetes from WD2101 soil group in peatlands and genome analysis of the first cultivated representative.</title>
        <authorList>
            <person name="Dedysh S.N."/>
            <person name="Beletsky A.V."/>
            <person name="Ivanova A."/>
            <person name="Kulichevskaya I.S."/>
            <person name="Suzina N.E."/>
            <person name="Philippov D.A."/>
            <person name="Rakitin A.L."/>
            <person name="Mardanov A.V."/>
            <person name="Ravin N.V."/>
        </authorList>
    </citation>
    <scope>NUCLEOTIDE SEQUENCE [LARGE SCALE GENOMIC DNA]</scope>
    <source>
        <strain evidence="1 2">M1803</strain>
    </source>
</reference>
<sequence length="252" mass="27671">MPNAGPAARISAIPQDVLIRLNNGTMAARNLVEGLAVDFQKLMQAVAPGVRPESLASIDPALGITRRMALAAQCLLDHSKPKDLRKLSQSPSDTVRGWAAYVVGLTPGISLEDRLSRIRPLADDPHFGVREWAWLAVRPHVAANIEAAISLLTPWTADASPAIRRFASEVTRPRGVWCSHINLLKTTPELALPILEPLRADGEKYVQDSVANWLNDAGKSQPKWVKTLCKRWQKDSKSLATARICKRAMRSL</sequence>
<dbReference type="SUPFAM" id="SSF48371">
    <property type="entry name" value="ARM repeat"/>
    <property type="match status" value="1"/>
</dbReference>
<keyword evidence="2" id="KW-1185">Reference proteome</keyword>
<evidence type="ECO:0000313" key="1">
    <source>
        <dbReference type="EMBL" id="QOV88309.1"/>
    </source>
</evidence>
<dbReference type="RefSeq" id="WP_206291287.1">
    <property type="nucleotide sequence ID" value="NZ_CP063458.1"/>
</dbReference>
<dbReference type="Proteomes" id="UP000593765">
    <property type="component" value="Chromosome"/>
</dbReference>
<protein>
    <submittedName>
        <fullName evidence="1">DNA alkylation repair protein</fullName>
    </submittedName>
</protein>
<dbReference type="AlphaFoldDB" id="A0A7M2WSB6"/>
<dbReference type="EMBL" id="CP063458">
    <property type="protein sequence ID" value="QOV88309.1"/>
    <property type="molecule type" value="Genomic_DNA"/>
</dbReference>
<dbReference type="InterPro" id="IPR016024">
    <property type="entry name" value="ARM-type_fold"/>
</dbReference>
<dbReference type="InterPro" id="IPR014825">
    <property type="entry name" value="DNA_alkylation"/>
</dbReference>
<name>A0A7M2WSB6_9BACT</name>
<organism evidence="1 2">
    <name type="scientific">Humisphaera borealis</name>
    <dbReference type="NCBI Taxonomy" id="2807512"/>
    <lineage>
        <taxon>Bacteria</taxon>
        <taxon>Pseudomonadati</taxon>
        <taxon>Planctomycetota</taxon>
        <taxon>Phycisphaerae</taxon>
        <taxon>Tepidisphaerales</taxon>
        <taxon>Tepidisphaeraceae</taxon>
        <taxon>Humisphaera</taxon>
    </lineage>
</organism>
<dbReference type="Gene3D" id="1.25.40.290">
    <property type="entry name" value="ARM repeat domains"/>
    <property type="match status" value="1"/>
</dbReference>